<proteinExistence type="predicted"/>
<evidence type="ECO:0000313" key="1">
    <source>
        <dbReference type="EMBL" id="TWU57462.1"/>
    </source>
</evidence>
<evidence type="ECO:0000313" key="2">
    <source>
        <dbReference type="Proteomes" id="UP000317977"/>
    </source>
</evidence>
<keyword evidence="2" id="KW-1185">Reference proteome</keyword>
<accession>A0A5C6F9A9</accession>
<reference evidence="1 2" key="1">
    <citation type="submission" date="2019-02" db="EMBL/GenBank/DDBJ databases">
        <title>Deep-cultivation of Planctomycetes and their phenomic and genomic characterization uncovers novel biology.</title>
        <authorList>
            <person name="Wiegand S."/>
            <person name="Jogler M."/>
            <person name="Boedeker C."/>
            <person name="Pinto D."/>
            <person name="Vollmers J."/>
            <person name="Rivas-Marin E."/>
            <person name="Kohn T."/>
            <person name="Peeters S.H."/>
            <person name="Heuer A."/>
            <person name="Rast P."/>
            <person name="Oberbeckmann S."/>
            <person name="Bunk B."/>
            <person name="Jeske O."/>
            <person name="Meyerdierks A."/>
            <person name="Storesund J.E."/>
            <person name="Kallscheuer N."/>
            <person name="Luecker S."/>
            <person name="Lage O.M."/>
            <person name="Pohl T."/>
            <person name="Merkel B.J."/>
            <person name="Hornburger P."/>
            <person name="Mueller R.-W."/>
            <person name="Bruemmer F."/>
            <person name="Labrenz M."/>
            <person name="Spormann A.M."/>
            <person name="Op Den Camp H."/>
            <person name="Overmann J."/>
            <person name="Amann R."/>
            <person name="Jetten M.S.M."/>
            <person name="Mascher T."/>
            <person name="Medema M.H."/>
            <person name="Devos D.P."/>
            <person name="Kaster A.-K."/>
            <person name="Ovreas L."/>
            <person name="Rohde M."/>
            <person name="Galperin M.Y."/>
            <person name="Jogler C."/>
        </authorList>
    </citation>
    <scope>NUCLEOTIDE SEQUENCE [LARGE SCALE GENOMIC DNA]</scope>
    <source>
        <strain evidence="1 2">Poly59</strain>
    </source>
</reference>
<dbReference type="EMBL" id="SJPX01000001">
    <property type="protein sequence ID" value="TWU57462.1"/>
    <property type="molecule type" value="Genomic_DNA"/>
</dbReference>
<protein>
    <submittedName>
        <fullName evidence="1">Uncharacterized protein</fullName>
    </submittedName>
</protein>
<comment type="caution">
    <text evidence="1">The sequence shown here is derived from an EMBL/GenBank/DDBJ whole genome shotgun (WGS) entry which is preliminary data.</text>
</comment>
<dbReference type="AlphaFoldDB" id="A0A5C6F9A9"/>
<name>A0A5C6F9A9_9BACT</name>
<dbReference type="Proteomes" id="UP000317977">
    <property type="component" value="Unassembled WGS sequence"/>
</dbReference>
<gene>
    <name evidence="1" type="ORF">Poly59_03690</name>
</gene>
<organism evidence="1 2">
    <name type="scientific">Rubripirellula reticaptiva</name>
    <dbReference type="NCBI Taxonomy" id="2528013"/>
    <lineage>
        <taxon>Bacteria</taxon>
        <taxon>Pseudomonadati</taxon>
        <taxon>Planctomycetota</taxon>
        <taxon>Planctomycetia</taxon>
        <taxon>Pirellulales</taxon>
        <taxon>Pirellulaceae</taxon>
        <taxon>Rubripirellula</taxon>
    </lineage>
</organism>
<sequence length="178" mass="19915">MRRSESDVKHLHSGSNWMRCEEDELRSTRLLVGFEVKQPMSQTGFTRSDSLARCIKRFGKLVQWCVFARKACGGVEESGGPATQRSSCSCLARWQVSMHLPQKTAPRCGAVVRGLACRLRVVRGVKHDVAQRQIRFGPGGFDVVGECFSQAFVQRPKQRFAHCGVARIRHTVLNVPTS</sequence>